<name>Q93NH0_PAENI</name>
<dbReference type="EMBL" id="AF373840">
    <property type="protein sequence ID" value="AAK64266.1"/>
    <property type="molecule type" value="Genomic_DNA"/>
</dbReference>
<organism evidence="2">
    <name type="scientific">Paenarthrobacter nicotinovorans</name>
    <name type="common">Arthrobacter nicotinovorans</name>
    <dbReference type="NCBI Taxonomy" id="29320"/>
    <lineage>
        <taxon>Bacteria</taxon>
        <taxon>Bacillati</taxon>
        <taxon>Actinomycetota</taxon>
        <taxon>Actinomycetes</taxon>
        <taxon>Micrococcales</taxon>
        <taxon>Micrococcaceae</taxon>
        <taxon>Paenarthrobacter</taxon>
    </lineage>
</organism>
<reference evidence="3" key="3">
    <citation type="journal article" date="2013" name="J. Mol. Evol.">
        <title>pAO1 of Arthrobacter nicotinovorans and the spread of catabolic traits by horizontal gene transfer in gram-positive soil bacteria.</title>
        <authorList>
            <person name="Mihasan M."/>
            <person name="Brandsch R."/>
        </authorList>
    </citation>
    <scope>NUCLEOTIDE SEQUENCE [LARGE SCALE GENOMIC DNA]</scope>
    <source>
        <strain evidence="3">ATCC 49919</strain>
        <plasmid evidence="3">pAO1</plasmid>
    </source>
</reference>
<evidence type="ECO:0000256" key="1">
    <source>
        <dbReference type="SAM" id="MobiDB-lite"/>
    </source>
</evidence>
<feature type="compositionally biased region" description="Basic residues" evidence="1">
    <location>
        <begin position="14"/>
        <end position="28"/>
    </location>
</feature>
<feature type="region of interest" description="Disordered" evidence="1">
    <location>
        <begin position="73"/>
        <end position="103"/>
    </location>
</feature>
<evidence type="ECO:0000313" key="3">
    <source>
        <dbReference type="EMBL" id="CAD47947.1"/>
    </source>
</evidence>
<proteinExistence type="predicted"/>
<feature type="region of interest" description="Disordered" evidence="1">
    <location>
        <begin position="1"/>
        <end position="32"/>
    </location>
</feature>
<geneLocation type="plasmid" evidence="2">
    <name>pA01</name>
</geneLocation>
<reference evidence="2" key="1">
    <citation type="journal article" date="2001" name="J. Bacteriol.">
        <title>Gene cluster on pAO1 of Arthrobacter nicotinovorans involved in degradation of the plant alkaloid nicotine: cloning, purification, and characterization of 2,6-dihydroxypyridine 3-hydroxylase.</title>
        <authorList>
            <person name="Baitsch D."/>
            <person name="Sandu C."/>
            <person name="Brandsch R."/>
            <person name="Igloi G.L."/>
        </authorList>
    </citation>
    <scope>NUCLEOTIDE SEQUENCE</scope>
    <source>
        <plasmid evidence="2">pA01</plasmid>
    </source>
</reference>
<accession>Q93NH0</accession>
<keyword evidence="2" id="KW-0614">Plasmid</keyword>
<sequence length="103" mass="11398">MLELTYPRRVASVGRHRGRNRQRRRRDRPKLSVNKARNISAVACRHYGWRSKTVERSCEACGLPCRRYSCVPEGGSGGADPAPRGRGMSPMGKPVPVDLVPAA</sequence>
<protein>
    <submittedName>
        <fullName evidence="2">ORF103</fullName>
    </submittedName>
</protein>
<reference evidence="3" key="2">
    <citation type="journal article" date="2003" name="J. Bacteriol.">
        <title>Sequence of the 165-kilobase catabolic plasmid pAO1 from Arthrobacter nicotinovorans and identification of a pAO1-dependent nicotine uptake system.</title>
        <authorList>
            <person name="Igloi G.L."/>
            <person name="Brandsch R."/>
        </authorList>
    </citation>
    <scope>NUCLEOTIDE SEQUENCE [LARGE SCALE GENOMIC DNA]</scope>
    <source>
        <strain evidence="3">ATCC 49919</strain>
        <plasmid evidence="3">pAO1</plasmid>
    </source>
</reference>
<dbReference type="EMBL" id="AJ507836">
    <property type="protein sequence ID" value="CAD47947.1"/>
    <property type="molecule type" value="Genomic_DNA"/>
</dbReference>
<evidence type="ECO:0000313" key="2">
    <source>
        <dbReference type="EMBL" id="AAK64266.1"/>
    </source>
</evidence>
<geneLocation type="plasmid" evidence="3">
    <name>pAO1</name>
</geneLocation>
<dbReference type="AlphaFoldDB" id="Q93NH0"/>